<accession>A0A3A5MSE7</accession>
<reference evidence="2 3" key="1">
    <citation type="submission" date="2018-09" db="EMBL/GenBank/DDBJ databases">
        <title>Novel species of Cryobacterium.</title>
        <authorList>
            <person name="Liu Q."/>
            <person name="Xin Y.-H."/>
        </authorList>
    </citation>
    <scope>NUCLEOTIDE SEQUENCE [LARGE SCALE GENOMIC DNA]</scope>
    <source>
        <strain evidence="2 3">Hh39</strain>
    </source>
</reference>
<name>A0A3A5MSE7_9MICO</name>
<dbReference type="PROSITE" id="PS51384">
    <property type="entry name" value="FAD_FR"/>
    <property type="match status" value="1"/>
</dbReference>
<dbReference type="InterPro" id="IPR007037">
    <property type="entry name" value="SIP_rossman_dom"/>
</dbReference>
<dbReference type="OrthoDB" id="9814826at2"/>
<dbReference type="InterPro" id="IPR017927">
    <property type="entry name" value="FAD-bd_FR_type"/>
</dbReference>
<evidence type="ECO:0000313" key="3">
    <source>
        <dbReference type="Proteomes" id="UP000272015"/>
    </source>
</evidence>
<dbReference type="Gene3D" id="3.40.50.80">
    <property type="entry name" value="Nucleotide-binding domain of ferredoxin-NADP reductase (FNR) module"/>
    <property type="match status" value="1"/>
</dbReference>
<dbReference type="InterPro" id="IPR017938">
    <property type="entry name" value="Riboflavin_synthase-like_b-brl"/>
</dbReference>
<evidence type="ECO:0000259" key="1">
    <source>
        <dbReference type="PROSITE" id="PS51384"/>
    </source>
</evidence>
<keyword evidence="3" id="KW-1185">Reference proteome</keyword>
<evidence type="ECO:0000313" key="2">
    <source>
        <dbReference type="EMBL" id="RJT88896.1"/>
    </source>
</evidence>
<proteinExistence type="predicted"/>
<dbReference type="PANTHER" id="PTHR30157:SF0">
    <property type="entry name" value="NADPH-DEPENDENT FERRIC-CHELATE REDUCTASE"/>
    <property type="match status" value="1"/>
</dbReference>
<dbReference type="RefSeq" id="WP_119974373.1">
    <property type="nucleotide sequence ID" value="NZ_JBHSQA010000003.1"/>
</dbReference>
<dbReference type="CDD" id="cd06193">
    <property type="entry name" value="siderophore_interacting"/>
    <property type="match status" value="1"/>
</dbReference>
<dbReference type="InterPro" id="IPR039374">
    <property type="entry name" value="SIP_fam"/>
</dbReference>
<dbReference type="Pfam" id="PF08021">
    <property type="entry name" value="FAD_binding_9"/>
    <property type="match status" value="1"/>
</dbReference>
<dbReference type="PANTHER" id="PTHR30157">
    <property type="entry name" value="FERRIC REDUCTASE, NADPH-DEPENDENT"/>
    <property type="match status" value="1"/>
</dbReference>
<gene>
    <name evidence="2" type="ORF">D6T64_08940</name>
</gene>
<dbReference type="Gene3D" id="2.40.30.10">
    <property type="entry name" value="Translation factors"/>
    <property type="match status" value="1"/>
</dbReference>
<dbReference type="InterPro" id="IPR039261">
    <property type="entry name" value="FNR_nucleotide-bd"/>
</dbReference>
<dbReference type="Proteomes" id="UP000272015">
    <property type="component" value="Unassembled WGS sequence"/>
</dbReference>
<organism evidence="2 3">
    <name type="scientific">Cryobacterium melibiosiphilum</name>
    <dbReference type="NCBI Taxonomy" id="995039"/>
    <lineage>
        <taxon>Bacteria</taxon>
        <taxon>Bacillati</taxon>
        <taxon>Actinomycetota</taxon>
        <taxon>Actinomycetes</taxon>
        <taxon>Micrococcales</taxon>
        <taxon>Microbacteriaceae</taxon>
        <taxon>Cryobacterium</taxon>
    </lineage>
</organism>
<protein>
    <submittedName>
        <fullName evidence="2">Siderophore-interacting protein</fullName>
    </submittedName>
</protein>
<dbReference type="EMBL" id="QZVS01000079">
    <property type="protein sequence ID" value="RJT88896.1"/>
    <property type="molecule type" value="Genomic_DNA"/>
</dbReference>
<dbReference type="AlphaFoldDB" id="A0A3A5MSE7"/>
<comment type="caution">
    <text evidence="2">The sequence shown here is derived from an EMBL/GenBank/DDBJ whole genome shotgun (WGS) entry which is preliminary data.</text>
</comment>
<feature type="domain" description="FAD-binding FR-type" evidence="1">
    <location>
        <begin position="16"/>
        <end position="132"/>
    </location>
</feature>
<dbReference type="Pfam" id="PF04954">
    <property type="entry name" value="SIP"/>
    <property type="match status" value="1"/>
</dbReference>
<sequence length="265" mass="27820">MNLTDFPVRILVRSALTRRTLTVSGVRDLSPTLRRVTLTGADLDGFSAVGPDDHIKVFFPAAAGTAADVFARDFTPRAFRPAPVGAAEGSGGELDLDFALHGTDAPATGWAARAVVGDTLQIGGPRGSQLLPVGIRSAVLVADATALPAAARWLAALPNEVSVRVIVAGTDPAFAEYLAEARRPGVQIDSVPGDPLALVEAVQAQPIEDGTFVWAAGEAGLLIPLRRYLRGQLGLGRDQAQLSGYWKRGVENLDHHAPLDPTDPD</sequence>
<dbReference type="SUPFAM" id="SSF63380">
    <property type="entry name" value="Riboflavin synthase domain-like"/>
    <property type="match status" value="1"/>
</dbReference>
<dbReference type="InterPro" id="IPR013113">
    <property type="entry name" value="SIP_FAD-bd"/>
</dbReference>
<dbReference type="GO" id="GO:0016491">
    <property type="term" value="F:oxidoreductase activity"/>
    <property type="evidence" value="ECO:0007669"/>
    <property type="project" value="InterPro"/>
</dbReference>